<evidence type="ECO:0000256" key="1">
    <source>
        <dbReference type="ARBA" id="ARBA00022801"/>
    </source>
</evidence>
<comment type="caution">
    <text evidence="3">The sequence shown here is derived from an EMBL/GenBank/DDBJ whole genome shotgun (WGS) entry which is preliminary data.</text>
</comment>
<reference evidence="3 4" key="1">
    <citation type="journal article" date="2018" name="BMC Genomics">
        <title>The genome of Naegleria lovaniensis, the basis for a comparative approach to unravel pathogenicity factors of the human pathogenic amoeba N. fowleri.</title>
        <authorList>
            <person name="Liechti N."/>
            <person name="Schurch N."/>
            <person name="Bruggmann R."/>
            <person name="Wittwer M."/>
        </authorList>
    </citation>
    <scope>NUCLEOTIDE SEQUENCE [LARGE SCALE GENOMIC DNA]</scope>
    <source>
        <strain evidence="3 4">ATCC 30569</strain>
    </source>
</reference>
<proteinExistence type="predicted"/>
<dbReference type="GeneID" id="68103322"/>
<gene>
    <name evidence="3" type="ORF">C9374_010868</name>
</gene>
<dbReference type="InterPro" id="IPR000387">
    <property type="entry name" value="Tyr_Pase_dom"/>
</dbReference>
<keyword evidence="1" id="KW-0378">Hydrolase</keyword>
<protein>
    <recommendedName>
        <fullName evidence="2">Tyrosine specific protein phosphatases domain-containing protein</fullName>
    </recommendedName>
</protein>
<dbReference type="PROSITE" id="PS00383">
    <property type="entry name" value="TYR_PHOSPHATASE_1"/>
    <property type="match status" value="1"/>
</dbReference>
<feature type="domain" description="Tyrosine specific protein phosphatases" evidence="2">
    <location>
        <begin position="131"/>
        <end position="179"/>
    </location>
</feature>
<evidence type="ECO:0000313" key="3">
    <source>
        <dbReference type="EMBL" id="KAG2374298.1"/>
    </source>
</evidence>
<dbReference type="RefSeq" id="XP_044543472.1">
    <property type="nucleotide sequence ID" value="XM_044686459.1"/>
</dbReference>
<evidence type="ECO:0000313" key="4">
    <source>
        <dbReference type="Proteomes" id="UP000816034"/>
    </source>
</evidence>
<keyword evidence="4" id="KW-1185">Reference proteome</keyword>
<dbReference type="InterPro" id="IPR016130">
    <property type="entry name" value="Tyr_Pase_AS"/>
</dbReference>
<dbReference type="Proteomes" id="UP000816034">
    <property type="component" value="Unassembled WGS sequence"/>
</dbReference>
<dbReference type="AlphaFoldDB" id="A0AA88KDN9"/>
<dbReference type="Pfam" id="PF22784">
    <property type="entry name" value="PTP-SAK"/>
    <property type="match status" value="1"/>
</dbReference>
<dbReference type="EMBL" id="PYSW02000046">
    <property type="protein sequence ID" value="KAG2374298.1"/>
    <property type="molecule type" value="Genomic_DNA"/>
</dbReference>
<accession>A0AA88KDN9</accession>
<organism evidence="3 4">
    <name type="scientific">Naegleria lovaniensis</name>
    <name type="common">Amoeba</name>
    <dbReference type="NCBI Taxonomy" id="51637"/>
    <lineage>
        <taxon>Eukaryota</taxon>
        <taxon>Discoba</taxon>
        <taxon>Heterolobosea</taxon>
        <taxon>Tetramitia</taxon>
        <taxon>Eutetramitia</taxon>
        <taxon>Vahlkampfiidae</taxon>
        <taxon>Naegleria</taxon>
    </lineage>
</organism>
<dbReference type="GO" id="GO:0016791">
    <property type="term" value="F:phosphatase activity"/>
    <property type="evidence" value="ECO:0007669"/>
    <property type="project" value="UniProtKB-ARBA"/>
</dbReference>
<dbReference type="PANTHER" id="PTHR23339">
    <property type="entry name" value="TYROSINE SPECIFIC PROTEIN PHOSPHATASE AND DUAL SPECIFICITY PROTEIN PHOSPHATASE"/>
    <property type="match status" value="1"/>
</dbReference>
<sequence length="219" mass="24918">MSASSPNDFLPPLVPMNHQEFTSIHRGPTDESNWLIPQRVLMSAYPGDLKQELAQQKIEKLIQSGINCFVCLQTEEELKRFQPYRPMIEKHVNENCNISSSDDAQSIEFLQFPIQDTLIASDSAVTKFIQQDLIPRIVSNHNCKILIHCWGGHGRTGTIAAILLSHLYELNADECLQRVAQCHKCRMRARGRAPTTDIQFKQVRRLCVGSKEQDEDDMA</sequence>
<dbReference type="InterPro" id="IPR050561">
    <property type="entry name" value="PTP"/>
</dbReference>
<evidence type="ECO:0000259" key="2">
    <source>
        <dbReference type="PROSITE" id="PS50056"/>
    </source>
</evidence>
<dbReference type="Gene3D" id="3.90.190.10">
    <property type="entry name" value="Protein tyrosine phosphatase superfamily"/>
    <property type="match status" value="1"/>
</dbReference>
<name>A0AA88KDN9_NAELO</name>
<dbReference type="PROSITE" id="PS50056">
    <property type="entry name" value="TYR_PHOSPHATASE_2"/>
    <property type="match status" value="1"/>
</dbReference>
<dbReference type="InterPro" id="IPR057023">
    <property type="entry name" value="PTP-SAK"/>
</dbReference>
<dbReference type="InterPro" id="IPR029021">
    <property type="entry name" value="Prot-tyrosine_phosphatase-like"/>
</dbReference>
<dbReference type="SUPFAM" id="SSF52799">
    <property type="entry name" value="(Phosphotyrosine protein) phosphatases II"/>
    <property type="match status" value="1"/>
</dbReference>